<dbReference type="EMBL" id="JACRYL010000020">
    <property type="protein sequence ID" value="MBC6112436.1"/>
    <property type="molecule type" value="Genomic_DNA"/>
</dbReference>
<keyword evidence="7" id="KW-1185">Reference proteome</keyword>
<keyword evidence="4" id="KW-0676">Redox-active center</keyword>
<dbReference type="InterPro" id="IPR000866">
    <property type="entry name" value="AhpC/TSA"/>
</dbReference>
<dbReference type="SUPFAM" id="SSF52833">
    <property type="entry name" value="Thioredoxin-like"/>
    <property type="match status" value="1"/>
</dbReference>
<comment type="caution">
    <text evidence="6">The sequence shown here is derived from an EMBL/GenBank/DDBJ whole genome shotgun (WGS) entry which is preliminary data.</text>
</comment>
<feature type="domain" description="Thioredoxin" evidence="5">
    <location>
        <begin position="246"/>
        <end position="386"/>
    </location>
</feature>
<evidence type="ECO:0000313" key="7">
    <source>
        <dbReference type="Proteomes" id="UP000652755"/>
    </source>
</evidence>
<protein>
    <submittedName>
        <fullName evidence="6">TlpA family protein disulfide reductase</fullName>
    </submittedName>
</protein>
<proteinExistence type="predicted"/>
<dbReference type="RefSeq" id="WP_187072860.1">
    <property type="nucleotide sequence ID" value="NZ_JACRYL010000020.1"/>
</dbReference>
<dbReference type="Proteomes" id="UP000652755">
    <property type="component" value="Unassembled WGS sequence"/>
</dbReference>
<dbReference type="PANTHER" id="PTHR42852:SF6">
    <property type="entry name" value="THIOL:DISULFIDE INTERCHANGE PROTEIN DSBE"/>
    <property type="match status" value="1"/>
</dbReference>
<dbReference type="CDD" id="cd02966">
    <property type="entry name" value="TlpA_like_family"/>
    <property type="match status" value="1"/>
</dbReference>
<evidence type="ECO:0000256" key="2">
    <source>
        <dbReference type="ARBA" id="ARBA00022748"/>
    </source>
</evidence>
<dbReference type="Gene3D" id="3.40.30.10">
    <property type="entry name" value="Glutaredoxin"/>
    <property type="match status" value="1"/>
</dbReference>
<organism evidence="6 7">
    <name type="scientific">Pedobacter fastidiosus</name>
    <dbReference type="NCBI Taxonomy" id="2765361"/>
    <lineage>
        <taxon>Bacteria</taxon>
        <taxon>Pseudomonadati</taxon>
        <taxon>Bacteroidota</taxon>
        <taxon>Sphingobacteriia</taxon>
        <taxon>Sphingobacteriales</taxon>
        <taxon>Sphingobacteriaceae</taxon>
        <taxon>Pedobacter</taxon>
    </lineage>
</organism>
<evidence type="ECO:0000259" key="5">
    <source>
        <dbReference type="PROSITE" id="PS51352"/>
    </source>
</evidence>
<comment type="subcellular location">
    <subcellularLocation>
        <location evidence="1">Cell envelope</location>
    </subcellularLocation>
</comment>
<accession>A0ABR7KWF0</accession>
<dbReference type="PANTHER" id="PTHR42852">
    <property type="entry name" value="THIOL:DISULFIDE INTERCHANGE PROTEIN DSBE"/>
    <property type="match status" value="1"/>
</dbReference>
<dbReference type="InterPro" id="IPR036249">
    <property type="entry name" value="Thioredoxin-like_sf"/>
</dbReference>
<dbReference type="PROSITE" id="PS51352">
    <property type="entry name" value="THIOREDOXIN_2"/>
    <property type="match status" value="1"/>
</dbReference>
<evidence type="ECO:0000256" key="1">
    <source>
        <dbReference type="ARBA" id="ARBA00004196"/>
    </source>
</evidence>
<gene>
    <name evidence="6" type="ORF">H7U22_18590</name>
</gene>
<evidence type="ECO:0000256" key="4">
    <source>
        <dbReference type="ARBA" id="ARBA00023284"/>
    </source>
</evidence>
<sequence>MKLFQIIIFLMLIQVTGYSQSLTFSIKGNVDNAKLFKYAYLFNNDYEIISKQEIKSNDFSFVGSYMPEQLTGEITIGLVLLSNTDTITRLPYSSEKIILREFILEPKIEITYKAKKSEFNVLGGEPNEIQTVFVNNETLFKNRKDSLFLAIDSLISNKQENFKQKNIARQENFYEARIARLELVKKYRYSKVGLFNFMPFAVMSIVPIEEAEQVFDSFPDSLKNSKYGTRLSEMLKDQKNAFKPKLNIGDIMPVFKLNDVSGNKVESRDLFNKYTLIDFWASWCRPCRAENPNLKLAYNKYHKKGFNIISISIDKEIDKDKWRKAIIKDGIQQFINLFNPFGSGNIAEKLNINTIPTNYLVESDGKVVGFNLRGEQLIKTLEKLMK</sequence>
<dbReference type="InterPro" id="IPR050553">
    <property type="entry name" value="Thioredoxin_ResA/DsbE_sf"/>
</dbReference>
<keyword evidence="2" id="KW-0201">Cytochrome c-type biogenesis</keyword>
<keyword evidence="3" id="KW-1015">Disulfide bond</keyword>
<dbReference type="InterPro" id="IPR013766">
    <property type="entry name" value="Thioredoxin_domain"/>
</dbReference>
<evidence type="ECO:0000256" key="3">
    <source>
        <dbReference type="ARBA" id="ARBA00023157"/>
    </source>
</evidence>
<evidence type="ECO:0000313" key="6">
    <source>
        <dbReference type="EMBL" id="MBC6112436.1"/>
    </source>
</evidence>
<dbReference type="Pfam" id="PF00578">
    <property type="entry name" value="AhpC-TSA"/>
    <property type="match status" value="1"/>
</dbReference>
<name>A0ABR7KWF0_9SPHI</name>
<reference evidence="6 7" key="1">
    <citation type="submission" date="2020-08" db="EMBL/GenBank/DDBJ databases">
        <authorList>
            <person name="Sun Q."/>
            <person name="Inoue M."/>
        </authorList>
    </citation>
    <scope>NUCLEOTIDE SEQUENCE [LARGE SCALE GENOMIC DNA]</scope>
    <source>
        <strain evidence="6 7">CCM 8938</strain>
    </source>
</reference>